<organism evidence="2 3">
    <name type="scientific">Daphnia pulex</name>
    <name type="common">Water flea</name>
    <dbReference type="NCBI Taxonomy" id="6669"/>
    <lineage>
        <taxon>Eukaryota</taxon>
        <taxon>Metazoa</taxon>
        <taxon>Ecdysozoa</taxon>
        <taxon>Arthropoda</taxon>
        <taxon>Crustacea</taxon>
        <taxon>Branchiopoda</taxon>
        <taxon>Diplostraca</taxon>
        <taxon>Cladocera</taxon>
        <taxon>Anomopoda</taxon>
        <taxon>Daphniidae</taxon>
        <taxon>Daphnia</taxon>
    </lineage>
</organism>
<proteinExistence type="predicted"/>
<feature type="domain" description="HAT C-terminal dimerisation" evidence="1">
    <location>
        <begin position="170"/>
        <end position="239"/>
    </location>
</feature>
<dbReference type="Proteomes" id="UP000000305">
    <property type="component" value="Unassembled WGS sequence"/>
</dbReference>
<protein>
    <recommendedName>
        <fullName evidence="1">HAT C-terminal dimerisation domain-containing protein</fullName>
    </recommendedName>
</protein>
<dbReference type="PhylomeDB" id="E9GUQ8"/>
<evidence type="ECO:0000259" key="1">
    <source>
        <dbReference type="Pfam" id="PF05699"/>
    </source>
</evidence>
<accession>E9GUQ8</accession>
<dbReference type="InterPro" id="IPR008906">
    <property type="entry name" value="HATC_C_dom"/>
</dbReference>
<dbReference type="HOGENOM" id="CLU_1027662_0_0_1"/>
<dbReference type="EMBL" id="GL732566">
    <property type="protein sequence ID" value="EFX76776.1"/>
    <property type="molecule type" value="Genomic_DNA"/>
</dbReference>
<dbReference type="Pfam" id="PF05699">
    <property type="entry name" value="Dimer_Tnp_hAT"/>
    <property type="match status" value="1"/>
</dbReference>
<dbReference type="InParanoid" id="E9GUQ8"/>
<sequence>MLELKSKPKAFKNTVYFSQERKEAEIKAQEDGLKSADKAFPKESRTPANEAAYKLNYKMTANVSFEQNFQPFNLLLKSFRKFYQTGYSEVTKRFDLKDEVYEFSSLIQPKNARKLNPASLAEVFKRFPQLKESCDPNLADSEWRKHASLPLSHFGVTDRYALYNMKVDDYWKAVLSTLNPCGEPVFPNLTECMYLLLCLPFSNASAERVFSHLKEVKDDKQNRQETPTTDAILKPKFWMLKKEKSASKIQFPKELVILAKNVKSNAPIIHE</sequence>
<dbReference type="OrthoDB" id="6159421at2759"/>
<evidence type="ECO:0000313" key="3">
    <source>
        <dbReference type="Proteomes" id="UP000000305"/>
    </source>
</evidence>
<gene>
    <name evidence="2" type="ORF">DAPPUDRAFT_248480</name>
</gene>
<dbReference type="KEGG" id="dpx:DAPPUDRAFT_248480"/>
<name>E9GUQ8_DAPPU</name>
<reference evidence="2 3" key="1">
    <citation type="journal article" date="2011" name="Science">
        <title>The ecoresponsive genome of Daphnia pulex.</title>
        <authorList>
            <person name="Colbourne J.K."/>
            <person name="Pfrender M.E."/>
            <person name="Gilbert D."/>
            <person name="Thomas W.K."/>
            <person name="Tucker A."/>
            <person name="Oakley T.H."/>
            <person name="Tokishita S."/>
            <person name="Aerts A."/>
            <person name="Arnold G.J."/>
            <person name="Basu M.K."/>
            <person name="Bauer D.J."/>
            <person name="Caceres C.E."/>
            <person name="Carmel L."/>
            <person name="Casola C."/>
            <person name="Choi J.H."/>
            <person name="Detter J.C."/>
            <person name="Dong Q."/>
            <person name="Dusheyko S."/>
            <person name="Eads B.D."/>
            <person name="Frohlich T."/>
            <person name="Geiler-Samerotte K.A."/>
            <person name="Gerlach D."/>
            <person name="Hatcher P."/>
            <person name="Jogdeo S."/>
            <person name="Krijgsveld J."/>
            <person name="Kriventseva E.V."/>
            <person name="Kultz D."/>
            <person name="Laforsch C."/>
            <person name="Lindquist E."/>
            <person name="Lopez J."/>
            <person name="Manak J.R."/>
            <person name="Muller J."/>
            <person name="Pangilinan J."/>
            <person name="Patwardhan R.P."/>
            <person name="Pitluck S."/>
            <person name="Pritham E.J."/>
            <person name="Rechtsteiner A."/>
            <person name="Rho M."/>
            <person name="Rogozin I.B."/>
            <person name="Sakarya O."/>
            <person name="Salamov A."/>
            <person name="Schaack S."/>
            <person name="Shapiro H."/>
            <person name="Shiga Y."/>
            <person name="Skalitzky C."/>
            <person name="Smith Z."/>
            <person name="Souvorov A."/>
            <person name="Sung W."/>
            <person name="Tang Z."/>
            <person name="Tsuchiya D."/>
            <person name="Tu H."/>
            <person name="Vos H."/>
            <person name="Wang M."/>
            <person name="Wolf Y.I."/>
            <person name="Yamagata H."/>
            <person name="Yamada T."/>
            <person name="Ye Y."/>
            <person name="Shaw J.R."/>
            <person name="Andrews J."/>
            <person name="Crease T.J."/>
            <person name="Tang H."/>
            <person name="Lucas S.M."/>
            <person name="Robertson H.M."/>
            <person name="Bork P."/>
            <person name="Koonin E.V."/>
            <person name="Zdobnov E.M."/>
            <person name="Grigoriev I.V."/>
            <person name="Lynch M."/>
            <person name="Boore J.L."/>
        </authorList>
    </citation>
    <scope>NUCLEOTIDE SEQUENCE [LARGE SCALE GENOMIC DNA]</scope>
</reference>
<keyword evidence="3" id="KW-1185">Reference proteome</keyword>
<evidence type="ECO:0000313" key="2">
    <source>
        <dbReference type="EMBL" id="EFX76776.1"/>
    </source>
</evidence>
<dbReference type="GO" id="GO:0046983">
    <property type="term" value="F:protein dimerization activity"/>
    <property type="evidence" value="ECO:0007669"/>
    <property type="project" value="InterPro"/>
</dbReference>
<dbReference type="AlphaFoldDB" id="E9GUQ8"/>